<dbReference type="CDD" id="cd06582">
    <property type="entry name" value="TM_PBP1_LivH_like"/>
    <property type="match status" value="1"/>
</dbReference>
<evidence type="ECO:0000256" key="7">
    <source>
        <dbReference type="ARBA" id="ARBA00023136"/>
    </source>
</evidence>
<keyword evidence="6 9" id="KW-1133">Transmembrane helix</keyword>
<feature type="transmembrane region" description="Helical" evidence="9">
    <location>
        <begin position="260"/>
        <end position="279"/>
    </location>
</feature>
<evidence type="ECO:0000256" key="4">
    <source>
        <dbReference type="ARBA" id="ARBA00022692"/>
    </source>
</evidence>
<name>A0ABY8C051_9MICO</name>
<comment type="similarity">
    <text evidence="8">Belongs to the binding-protein-dependent transport system permease family. LivHM subfamily.</text>
</comment>
<evidence type="ECO:0000256" key="9">
    <source>
        <dbReference type="SAM" id="Phobius"/>
    </source>
</evidence>
<keyword evidence="11" id="KW-1185">Reference proteome</keyword>
<dbReference type="InterPro" id="IPR001851">
    <property type="entry name" value="ABC_transp_permease"/>
</dbReference>
<evidence type="ECO:0000256" key="1">
    <source>
        <dbReference type="ARBA" id="ARBA00004651"/>
    </source>
</evidence>
<keyword evidence="4 9" id="KW-0812">Transmembrane</keyword>
<organism evidence="10 11">
    <name type="scientific">Microbacterium horticulturae</name>
    <dbReference type="NCBI Taxonomy" id="3028316"/>
    <lineage>
        <taxon>Bacteria</taxon>
        <taxon>Bacillati</taxon>
        <taxon>Actinomycetota</taxon>
        <taxon>Actinomycetes</taxon>
        <taxon>Micrococcales</taxon>
        <taxon>Microbacteriaceae</taxon>
        <taxon>Microbacterium</taxon>
    </lineage>
</organism>
<evidence type="ECO:0000256" key="8">
    <source>
        <dbReference type="ARBA" id="ARBA00037998"/>
    </source>
</evidence>
<evidence type="ECO:0000256" key="5">
    <source>
        <dbReference type="ARBA" id="ARBA00022970"/>
    </source>
</evidence>
<comment type="subcellular location">
    <subcellularLocation>
        <location evidence="1">Cell membrane</location>
        <topology evidence="1">Multi-pass membrane protein</topology>
    </subcellularLocation>
</comment>
<feature type="transmembrane region" description="Helical" evidence="9">
    <location>
        <begin position="6"/>
        <end position="29"/>
    </location>
</feature>
<evidence type="ECO:0000313" key="10">
    <source>
        <dbReference type="EMBL" id="WEG08446.1"/>
    </source>
</evidence>
<feature type="transmembrane region" description="Helical" evidence="9">
    <location>
        <begin position="208"/>
        <end position="227"/>
    </location>
</feature>
<evidence type="ECO:0000313" key="11">
    <source>
        <dbReference type="Proteomes" id="UP001214553"/>
    </source>
</evidence>
<protein>
    <submittedName>
        <fullName evidence="10">Branched-chain amino acid ABC transporter permease</fullName>
    </submittedName>
</protein>
<feature type="transmembrane region" description="Helical" evidence="9">
    <location>
        <begin position="91"/>
        <end position="113"/>
    </location>
</feature>
<dbReference type="RefSeq" id="WP_275277774.1">
    <property type="nucleotide sequence ID" value="NZ_CP119108.1"/>
</dbReference>
<evidence type="ECO:0000256" key="6">
    <source>
        <dbReference type="ARBA" id="ARBA00022989"/>
    </source>
</evidence>
<dbReference type="Pfam" id="PF02653">
    <property type="entry name" value="BPD_transp_2"/>
    <property type="match status" value="1"/>
</dbReference>
<evidence type="ECO:0000256" key="2">
    <source>
        <dbReference type="ARBA" id="ARBA00022448"/>
    </source>
</evidence>
<feature type="transmembrane region" description="Helical" evidence="9">
    <location>
        <begin position="234"/>
        <end position="254"/>
    </location>
</feature>
<feature type="transmembrane region" description="Helical" evidence="9">
    <location>
        <begin position="65"/>
        <end position="84"/>
    </location>
</feature>
<reference evidence="10 11" key="1">
    <citation type="submission" date="2023-03" db="EMBL/GenBank/DDBJ databases">
        <title>Genome sequence of Microbacterium sp. KACC 23027.</title>
        <authorList>
            <person name="Kim S."/>
            <person name="Heo J."/>
            <person name="Kwon S.-W."/>
        </authorList>
    </citation>
    <scope>NUCLEOTIDE SEQUENCE [LARGE SCALE GENOMIC DNA]</scope>
    <source>
        <strain evidence="10 11">KACC 23027</strain>
    </source>
</reference>
<evidence type="ECO:0000256" key="3">
    <source>
        <dbReference type="ARBA" id="ARBA00022475"/>
    </source>
</evidence>
<keyword evidence="7 9" id="KW-0472">Membrane</keyword>
<keyword evidence="3" id="KW-1003">Cell membrane</keyword>
<feature type="transmembrane region" description="Helical" evidence="9">
    <location>
        <begin position="177"/>
        <end position="202"/>
    </location>
</feature>
<feature type="transmembrane region" description="Helical" evidence="9">
    <location>
        <begin position="138"/>
        <end position="156"/>
    </location>
</feature>
<proteinExistence type="inferred from homology"/>
<dbReference type="InterPro" id="IPR052157">
    <property type="entry name" value="BCAA_transport_permease"/>
</dbReference>
<gene>
    <name evidence="10" type="ORF">PU630_14540</name>
</gene>
<sequence>MQAFLTYVISGLALAGSFALIGSGMVVVYRVTHVLNFAQGMLAVFGAMISYSLLGGMLPHGVAELVAVIGCAVIGLAIGVIAIGKPGTPPMISLLITLGIGMIAQAVVVAIWGQDPVSPPGIRGSIQVLGVNLATQRLLVFVVALVTFALLSLFFARTDIGKALTASAANPRAARLVGIHPLAMGLVAFAIAGALGGLAGVLVAPTTAVSVSSDLPLVLSGFAAAIFGGLRSPWMTFLGAVILGVVGQLVAAYGNGSYQTPVALLMMLVIMIVRAGAMATEEAK</sequence>
<keyword evidence="5" id="KW-0029">Amino-acid transport</keyword>
<dbReference type="PANTHER" id="PTHR11795">
    <property type="entry name" value="BRANCHED-CHAIN AMINO ACID TRANSPORT SYSTEM PERMEASE PROTEIN LIVH"/>
    <property type="match status" value="1"/>
</dbReference>
<accession>A0ABY8C051</accession>
<dbReference type="Proteomes" id="UP001214553">
    <property type="component" value="Chromosome"/>
</dbReference>
<feature type="transmembrane region" description="Helical" evidence="9">
    <location>
        <begin position="41"/>
        <end position="59"/>
    </location>
</feature>
<keyword evidence="2" id="KW-0813">Transport</keyword>
<dbReference type="PANTHER" id="PTHR11795:SF450">
    <property type="entry name" value="ABC TRANSPORTER PERMEASE PROTEIN"/>
    <property type="match status" value="1"/>
</dbReference>
<dbReference type="EMBL" id="CP119108">
    <property type="protein sequence ID" value="WEG08446.1"/>
    <property type="molecule type" value="Genomic_DNA"/>
</dbReference>